<protein>
    <submittedName>
        <fullName evidence="1">Uncharacterized protein</fullName>
    </submittedName>
</protein>
<evidence type="ECO:0000313" key="1">
    <source>
        <dbReference type="EMBL" id="RQW96454.1"/>
    </source>
</evidence>
<dbReference type="Gene3D" id="3.30.460.40">
    <property type="match status" value="1"/>
</dbReference>
<proteinExistence type="predicted"/>
<sequence length="101" mass="10870">MSTREGLTSAPFWPNASAVPWYVTAGQVVDLFHGAQTRGHGDLEVAVPSALCARATVDTAGVRALVDHLEVVWARCSRPCVTSARPRIWPVTVSRASSPMR</sequence>
<name>A0ABX9Y8N4_MICCH</name>
<dbReference type="Proteomes" id="UP000274694">
    <property type="component" value="Unassembled WGS sequence"/>
</dbReference>
<keyword evidence="2" id="KW-1185">Reference proteome</keyword>
<organism evidence="1 2">
    <name type="scientific">Micromonospora chalcea</name>
    <dbReference type="NCBI Taxonomy" id="1874"/>
    <lineage>
        <taxon>Bacteria</taxon>
        <taxon>Bacillati</taxon>
        <taxon>Actinomycetota</taxon>
        <taxon>Actinomycetes</taxon>
        <taxon>Micromonosporales</taxon>
        <taxon>Micromonosporaceae</taxon>
        <taxon>Micromonospora</taxon>
    </lineage>
</organism>
<evidence type="ECO:0000313" key="2">
    <source>
        <dbReference type="Proteomes" id="UP000274694"/>
    </source>
</evidence>
<gene>
    <name evidence="1" type="ORF">DLJ60_04510</name>
</gene>
<dbReference type="EMBL" id="QGTA01000113">
    <property type="protein sequence ID" value="RQW96454.1"/>
    <property type="molecule type" value="Genomic_DNA"/>
</dbReference>
<comment type="caution">
    <text evidence="1">The sequence shown here is derived from an EMBL/GenBank/DDBJ whole genome shotgun (WGS) entry which is preliminary data.</text>
</comment>
<accession>A0ABX9Y8N4</accession>
<reference evidence="1 2" key="1">
    <citation type="submission" date="2018-05" db="EMBL/GenBank/DDBJ databases">
        <title>Micromonospora from Atacama Desert.</title>
        <authorList>
            <person name="Carro L."/>
            <person name="Goodfellow M."/>
            <person name="Klenk H.-P."/>
        </authorList>
    </citation>
    <scope>NUCLEOTIDE SEQUENCE [LARGE SCALE GENOMIC DNA]</scope>
    <source>
        <strain evidence="1 2">LB41</strain>
    </source>
</reference>